<dbReference type="EMBL" id="JBBPDW010000007">
    <property type="protein sequence ID" value="KAK7550621.1"/>
    <property type="molecule type" value="Genomic_DNA"/>
</dbReference>
<feature type="region of interest" description="Disordered" evidence="1">
    <location>
        <begin position="147"/>
        <end position="219"/>
    </location>
</feature>
<feature type="region of interest" description="Disordered" evidence="1">
    <location>
        <begin position="238"/>
        <end position="279"/>
    </location>
</feature>
<gene>
    <name evidence="3" type="ORF">IWX46DRAFT_417155</name>
</gene>
<organism evidence="3 4">
    <name type="scientific">Phyllosticta citricarpa</name>
    <dbReference type="NCBI Taxonomy" id="55181"/>
    <lineage>
        <taxon>Eukaryota</taxon>
        <taxon>Fungi</taxon>
        <taxon>Dikarya</taxon>
        <taxon>Ascomycota</taxon>
        <taxon>Pezizomycotina</taxon>
        <taxon>Dothideomycetes</taxon>
        <taxon>Dothideomycetes incertae sedis</taxon>
        <taxon>Botryosphaeriales</taxon>
        <taxon>Phyllostictaceae</taxon>
        <taxon>Phyllosticta</taxon>
    </lineage>
</organism>
<protein>
    <submittedName>
        <fullName evidence="3">Uncharacterized protein</fullName>
    </submittedName>
</protein>
<evidence type="ECO:0000313" key="4">
    <source>
        <dbReference type="Proteomes" id="UP001365128"/>
    </source>
</evidence>
<evidence type="ECO:0000256" key="1">
    <source>
        <dbReference type="SAM" id="MobiDB-lite"/>
    </source>
</evidence>
<feature type="compositionally biased region" description="Low complexity" evidence="1">
    <location>
        <begin position="163"/>
        <end position="219"/>
    </location>
</feature>
<evidence type="ECO:0000256" key="2">
    <source>
        <dbReference type="SAM" id="SignalP"/>
    </source>
</evidence>
<keyword evidence="4" id="KW-1185">Reference proteome</keyword>
<sequence>MRTTAVAVLAVVAGASAQSLVPSYITHVYYDDCVSSMSTPVVTETDEVIITTCPSCTHKSTPSATASVSGVTLTPVPTLHTTVYTTSYVTLCSTGLVPNTYTVTETCSGETPTWPMTTSNYLPPGFTTTVTVCTVCHSDHPTTVTLTVPCDTTPASSPVVSPTGSASVSAGTVSPASSSSSSPTVSATGSGLSGSPSASSSSSASSSPSVSSSPSASSGAASALEDVTTTTTVCAKCSHSSTSGASGSVTGNASGLSQSVSTPTTPTTSNTPTTTLTPTSSGVVMATGAAAAHFPDWRASAGFLGAVAAGAIFL</sequence>
<dbReference type="Proteomes" id="UP001365128">
    <property type="component" value="Unassembled WGS sequence"/>
</dbReference>
<reference evidence="3 4" key="1">
    <citation type="submission" date="2024-04" db="EMBL/GenBank/DDBJ databases">
        <title>Phyllosticta paracitricarpa is synonymous to the EU quarantine fungus P. citricarpa based on phylogenomic analyses.</title>
        <authorList>
            <consortium name="Lawrence Berkeley National Laboratory"/>
            <person name="Van Ingen-Buijs V.A."/>
            <person name="Van Westerhoven A.C."/>
            <person name="Haridas S."/>
            <person name="Skiadas P."/>
            <person name="Martin F."/>
            <person name="Groenewald J.Z."/>
            <person name="Crous P.W."/>
            <person name="Seidl M.F."/>
        </authorList>
    </citation>
    <scope>NUCLEOTIDE SEQUENCE [LARGE SCALE GENOMIC DNA]</scope>
    <source>
        <strain evidence="3 4">CBS 122670</strain>
    </source>
</reference>
<keyword evidence="2" id="KW-0732">Signal</keyword>
<comment type="caution">
    <text evidence="3">The sequence shown here is derived from an EMBL/GenBank/DDBJ whole genome shotgun (WGS) entry which is preliminary data.</text>
</comment>
<proteinExistence type="predicted"/>
<accession>A0ABR1MIP0</accession>
<name>A0ABR1MIP0_9PEZI</name>
<feature type="signal peptide" evidence="2">
    <location>
        <begin position="1"/>
        <end position="17"/>
    </location>
</feature>
<feature type="chain" id="PRO_5047168097" evidence="2">
    <location>
        <begin position="18"/>
        <end position="314"/>
    </location>
</feature>
<evidence type="ECO:0000313" key="3">
    <source>
        <dbReference type="EMBL" id="KAK7550621.1"/>
    </source>
</evidence>